<evidence type="ECO:0000256" key="2">
    <source>
        <dbReference type="ARBA" id="ARBA00004496"/>
    </source>
</evidence>
<dbReference type="InterPro" id="IPR007641">
    <property type="entry name" value="RNA_pol_Rpb2_7"/>
</dbReference>
<dbReference type="InterPro" id="IPR015712">
    <property type="entry name" value="DNA-dir_RNA_pol_su2"/>
</dbReference>
<dbReference type="Gene3D" id="3.90.1070.20">
    <property type="match status" value="1"/>
</dbReference>
<dbReference type="Gene3D" id="3.90.1100.10">
    <property type="match status" value="1"/>
</dbReference>
<evidence type="ECO:0000259" key="16">
    <source>
        <dbReference type="Pfam" id="PF00562"/>
    </source>
</evidence>
<comment type="subcellular location">
    <subcellularLocation>
        <location evidence="2">Cytoplasm</location>
    </subcellularLocation>
</comment>
<evidence type="ECO:0000259" key="18">
    <source>
        <dbReference type="Pfam" id="PF04561"/>
    </source>
</evidence>
<evidence type="ECO:0000256" key="6">
    <source>
        <dbReference type="ARBA" id="ARBA00022679"/>
    </source>
</evidence>
<proteinExistence type="inferred from homology"/>
<dbReference type="InterPro" id="IPR037034">
    <property type="entry name" value="RNA_pol_Rpb2_2_sf"/>
</dbReference>
<evidence type="ECO:0000256" key="5">
    <source>
        <dbReference type="ARBA" id="ARBA00022490"/>
    </source>
</evidence>
<comment type="function">
    <text evidence="15">DNA-dependent RNA polymerase catalyzes the transcription of DNA into RNA using the four ribonucleoside triphosphates as substrates.</text>
</comment>
<dbReference type="NCBIfam" id="TIGR03670">
    <property type="entry name" value="rpoB_arch"/>
    <property type="match status" value="1"/>
</dbReference>
<evidence type="ECO:0000256" key="13">
    <source>
        <dbReference type="ARBA" id="ARBA00048552"/>
    </source>
</evidence>
<evidence type="ECO:0000259" key="19">
    <source>
        <dbReference type="Pfam" id="PF04563"/>
    </source>
</evidence>
<keyword evidence="4 15" id="KW-0240">DNA-directed RNA polymerase</keyword>
<evidence type="ECO:0000256" key="4">
    <source>
        <dbReference type="ARBA" id="ARBA00022478"/>
    </source>
</evidence>
<dbReference type="FunFam" id="2.40.270.10:FF:000011">
    <property type="entry name" value="DNA-directed RNA polymerase subunit beta"/>
    <property type="match status" value="1"/>
</dbReference>
<protein>
    <recommendedName>
        <fullName evidence="15">DNA-directed RNA polymerase subunit beta</fullName>
        <ecNumber evidence="15">2.7.7.6</ecNumber>
    </recommendedName>
</protein>
<organism evidence="23">
    <name type="scientific">Caldiarchaeum subterraneum</name>
    <dbReference type="NCBI Taxonomy" id="311458"/>
    <lineage>
        <taxon>Archaea</taxon>
        <taxon>Nitrososphaerota</taxon>
        <taxon>Candidatus Caldarchaeales</taxon>
        <taxon>Candidatus Caldarchaeaceae</taxon>
        <taxon>Candidatus Caldarchaeum</taxon>
    </lineage>
</organism>
<dbReference type="GO" id="GO:0006351">
    <property type="term" value="P:DNA-templated transcription"/>
    <property type="evidence" value="ECO:0007669"/>
    <property type="project" value="InterPro"/>
</dbReference>
<dbReference type="GO" id="GO:0000428">
    <property type="term" value="C:DNA-directed RNA polymerase complex"/>
    <property type="evidence" value="ECO:0007669"/>
    <property type="project" value="UniProtKB-KW"/>
</dbReference>
<dbReference type="InterPro" id="IPR007120">
    <property type="entry name" value="DNA-dir_RNAP_su2_dom"/>
</dbReference>
<keyword evidence="6 15" id="KW-0808">Transferase</keyword>
<dbReference type="NCBIfam" id="NF006335">
    <property type="entry name" value="PRK08565.1"/>
    <property type="match status" value="1"/>
</dbReference>
<dbReference type="Gene3D" id="3.90.1800.10">
    <property type="entry name" value="RNA polymerase alpha subunit dimerisation domain"/>
    <property type="match status" value="1"/>
</dbReference>
<keyword evidence="8" id="KW-0479">Metal-binding</keyword>
<dbReference type="InterPro" id="IPR007644">
    <property type="entry name" value="RNA_pol_bsu_protrusion"/>
</dbReference>
<dbReference type="Pfam" id="PF04563">
    <property type="entry name" value="RNA_pol_Rpb2_1"/>
    <property type="match status" value="1"/>
</dbReference>
<evidence type="ECO:0000256" key="8">
    <source>
        <dbReference type="ARBA" id="ARBA00022723"/>
    </source>
</evidence>
<dbReference type="Pfam" id="PF04565">
    <property type="entry name" value="RNA_pol_Rpb2_3"/>
    <property type="match status" value="1"/>
</dbReference>
<dbReference type="SUPFAM" id="SSF64484">
    <property type="entry name" value="beta and beta-prime subunits of DNA dependent RNA-polymerase"/>
    <property type="match status" value="1"/>
</dbReference>
<evidence type="ECO:0000256" key="9">
    <source>
        <dbReference type="ARBA" id="ARBA00022833"/>
    </source>
</evidence>
<dbReference type="InterPro" id="IPR007645">
    <property type="entry name" value="RNA_pol_Rpb2_3"/>
</dbReference>
<keyword evidence="7 15" id="KW-0548">Nucleotidyltransferase</keyword>
<keyword evidence="11 15" id="KW-0804">Transcription</keyword>
<dbReference type="GO" id="GO:0003899">
    <property type="term" value="F:DNA-directed RNA polymerase activity"/>
    <property type="evidence" value="ECO:0007669"/>
    <property type="project" value="UniProtKB-EC"/>
</dbReference>
<dbReference type="Gene3D" id="3.90.1110.10">
    <property type="entry name" value="RNA polymerase Rpb2, domain 2"/>
    <property type="match status" value="1"/>
</dbReference>
<dbReference type="InterPro" id="IPR007121">
    <property type="entry name" value="RNA_pol_bsu_CS"/>
</dbReference>
<sequence>MSSQLTKDDLWEVFKSHLEDEGLVQHHLKSYNYFVKEGLQELIYSLGEHEIKTRHGIVTVKFGQVEIGRPSKREVAAPTPQDLYPSEARLRNLTYEAPIYVKMSLYLDGKPLAPPESVWIGTIPVLVKSDICPLSKMTPDELLAIGEDPQDPGGYFIINGSERVIVAIEDLAPNRIIVTEKEGDGRPQYSAVVLSAAHGRQVRVEVNYRKDSPVKVFFSRIYKGVPAIIMLRALGMTKDQEIANMISPLKEVQELLEPSFQEAEGIETVEQALDYIGSRIAFGYAEEYRLEKAEQTIDTLFLLHLGTNKAARIKKAVHLCEMIGRVLETSLGLREPDDRDHYANKRLKLESALLTELYRMALLKLLRDLRYQLERIIPTRQPIQINTYVRPGIVSEYVRHALATGNWPGGRVGVTQLLNRTNYMATLSHLRRVQSPLSRGQPHFEARDLHGTHWGRLCPCETPEGSNAGLVKNLALSADLSFQANKKDLMDKLYQLNVIALNEIIARKKAQPPVKVFVDGVLEGYHNNGTMLVNEIRRLRREGAISQNVNVALYSYQHVQEVVINTDEGRIRRPLITVQNGQPTLQKQHVELIKRKTSRFRDLVSLGIIEYLDAEEEENAYVALTPDKLTNEHTHLEISPYAMLGVAASIIPYAEHNQSPRNVYEAAMGKQALGVFASNYSLRTDSRSHLLVYPQKPIVTTRTAEYVGLNTRPSGQNMVVAILTGQGYNMEDAVVLNKSSVERGLGLSLSWRVYEVEARQTLGGQKDKFGIPDPSVRGYRGEQFYRVLDKDGFAQIESDVTGGTVIVGMMSPPRFLEEYQRVPTRETVWRDSSEAVQPSESGTVESIFVTINADGNKLVKAKVRSTCFAEIGDKFSSRHGQKGVVGMFFPQEDMPYTKDGVVPDLLIDPHAFPSRMTIGQLIESLAGKVGSIKAELVDGTPFLGKSLEELRAELESLGFKSSGREILYNGVTGRALEAEVFVGVVYYQRLHHLVRDKIHARSRGQVQMLTRQPTEGRSRGGGLKFGEMERDCLIAYGASYLLLDRLLEQSDKYTAYFCEKCGLPCYYDLKQERFICPVDGKDVRVKAVALSYAFYLLLNEMMSMGIHPKIILEEPEI</sequence>
<comment type="cofactor">
    <cofactor evidence="1">
        <name>Zn(2+)</name>
        <dbReference type="ChEBI" id="CHEBI:29105"/>
    </cofactor>
</comment>
<feature type="domain" description="DNA-directed RNA polymerase subunit 2 hybrid-binding" evidence="16">
    <location>
        <begin position="648"/>
        <end position="1019"/>
    </location>
</feature>
<dbReference type="InterPro" id="IPR037033">
    <property type="entry name" value="DNA-dir_RNAP_su2_hyb_sf"/>
</dbReference>
<comment type="subunit">
    <text evidence="12">Part of the RNA polymerase complex.</text>
</comment>
<dbReference type="PROSITE" id="PS01166">
    <property type="entry name" value="RNA_POL_BETA"/>
    <property type="match status" value="1"/>
</dbReference>
<dbReference type="InterPro" id="IPR019969">
    <property type="entry name" value="RNAP_Rpo2"/>
</dbReference>
<feature type="domain" description="RNA polymerase Rpb2" evidence="18">
    <location>
        <begin position="189"/>
        <end position="348"/>
    </location>
</feature>
<dbReference type="InterPro" id="IPR007642">
    <property type="entry name" value="RNA_pol_Rpb2_2"/>
</dbReference>
<comment type="caution">
    <text evidence="23">The sequence shown here is derived from an EMBL/GenBank/DDBJ whole genome shotgun (WGS) entry which is preliminary data.</text>
</comment>
<evidence type="ECO:0000256" key="1">
    <source>
        <dbReference type="ARBA" id="ARBA00001947"/>
    </source>
</evidence>
<feature type="domain" description="RNA polymerase Rpb2" evidence="21">
    <location>
        <begin position="516"/>
        <end position="579"/>
    </location>
</feature>
<dbReference type="NCBIfam" id="NF007175">
    <property type="entry name" value="PRK09606.1"/>
    <property type="match status" value="1"/>
</dbReference>
<name>A0A7C5LFZ8_CALS0</name>
<feature type="domain" description="RNA polymerase Rpb2" evidence="20">
    <location>
        <begin position="416"/>
        <end position="479"/>
    </location>
</feature>
<dbReference type="InterPro" id="IPR007647">
    <property type="entry name" value="RNA_pol_Rpb2_5"/>
</dbReference>
<feature type="domain" description="RNA polymerase Rpb2" evidence="22">
    <location>
        <begin position="600"/>
        <end position="633"/>
    </location>
</feature>
<feature type="domain" description="RNA polymerase beta subunit protrusion" evidence="19">
    <location>
        <begin position="22"/>
        <end position="392"/>
    </location>
</feature>
<dbReference type="Pfam" id="PF04566">
    <property type="entry name" value="RNA_pol_Rpb2_4"/>
    <property type="match status" value="1"/>
</dbReference>
<gene>
    <name evidence="23" type="ORF">ENM11_05665</name>
</gene>
<dbReference type="PANTHER" id="PTHR20856">
    <property type="entry name" value="DNA-DIRECTED RNA POLYMERASE I SUBUNIT 2"/>
    <property type="match status" value="1"/>
</dbReference>
<dbReference type="GO" id="GO:0032549">
    <property type="term" value="F:ribonucleoside binding"/>
    <property type="evidence" value="ECO:0007669"/>
    <property type="project" value="InterPro"/>
</dbReference>
<evidence type="ECO:0000259" key="21">
    <source>
        <dbReference type="Pfam" id="PF04566"/>
    </source>
</evidence>
<dbReference type="GO" id="GO:0008270">
    <property type="term" value="F:zinc ion binding"/>
    <property type="evidence" value="ECO:0007669"/>
    <property type="project" value="InterPro"/>
</dbReference>
<dbReference type="Gene3D" id="2.40.50.150">
    <property type="match status" value="1"/>
</dbReference>
<evidence type="ECO:0000259" key="20">
    <source>
        <dbReference type="Pfam" id="PF04565"/>
    </source>
</evidence>
<comment type="catalytic activity">
    <reaction evidence="13 15">
        <text>RNA(n) + a ribonucleoside 5'-triphosphate = RNA(n+1) + diphosphate</text>
        <dbReference type="Rhea" id="RHEA:21248"/>
        <dbReference type="Rhea" id="RHEA-COMP:14527"/>
        <dbReference type="Rhea" id="RHEA-COMP:17342"/>
        <dbReference type="ChEBI" id="CHEBI:33019"/>
        <dbReference type="ChEBI" id="CHEBI:61557"/>
        <dbReference type="ChEBI" id="CHEBI:140395"/>
        <dbReference type="EC" id="2.7.7.6"/>
    </reaction>
</comment>
<dbReference type="GO" id="GO:0005737">
    <property type="term" value="C:cytoplasm"/>
    <property type="evidence" value="ECO:0007669"/>
    <property type="project" value="UniProtKB-SubCell"/>
</dbReference>
<evidence type="ECO:0000256" key="7">
    <source>
        <dbReference type="ARBA" id="ARBA00022695"/>
    </source>
</evidence>
<evidence type="ECO:0000313" key="23">
    <source>
        <dbReference type="EMBL" id="HHK68623.1"/>
    </source>
</evidence>
<evidence type="ECO:0000256" key="10">
    <source>
        <dbReference type="ARBA" id="ARBA00023125"/>
    </source>
</evidence>
<dbReference type="AlphaFoldDB" id="A0A7C5LFZ8"/>
<dbReference type="Pfam" id="PF04560">
    <property type="entry name" value="RNA_pol_Rpb2_7"/>
    <property type="match status" value="1"/>
</dbReference>
<keyword evidence="9" id="KW-0862">Zinc</keyword>
<dbReference type="Pfam" id="PF04561">
    <property type="entry name" value="RNA_pol_Rpb2_2"/>
    <property type="match status" value="1"/>
</dbReference>
<evidence type="ECO:0000256" key="3">
    <source>
        <dbReference type="ARBA" id="ARBA00006835"/>
    </source>
</evidence>
<feature type="domain" description="RNA polymerase Rpb2" evidence="17">
    <location>
        <begin position="1021"/>
        <end position="1112"/>
    </location>
</feature>
<dbReference type="Gene3D" id="2.40.270.10">
    <property type="entry name" value="DNA-directed RNA polymerase, subunit 2, domain 6"/>
    <property type="match status" value="1"/>
</dbReference>
<evidence type="ECO:0000256" key="11">
    <source>
        <dbReference type="ARBA" id="ARBA00023163"/>
    </source>
</evidence>
<dbReference type="InterPro" id="IPR014724">
    <property type="entry name" value="RNA_pol_RPB2_OB-fold"/>
</dbReference>
<reference evidence="23" key="1">
    <citation type="journal article" date="2020" name="mSystems">
        <title>Genome- and Community-Level Interaction Insights into Carbon Utilization and Element Cycling Functions of Hydrothermarchaeota in Hydrothermal Sediment.</title>
        <authorList>
            <person name="Zhou Z."/>
            <person name="Liu Y."/>
            <person name="Xu W."/>
            <person name="Pan J."/>
            <person name="Luo Z.H."/>
            <person name="Li M."/>
        </authorList>
    </citation>
    <scope>NUCLEOTIDE SEQUENCE [LARGE SCALE GENOMIC DNA]</scope>
    <source>
        <strain evidence="23">SpSt-1056</strain>
    </source>
</reference>
<dbReference type="Pfam" id="PF04567">
    <property type="entry name" value="RNA_pol_Rpb2_5"/>
    <property type="match status" value="1"/>
</dbReference>
<accession>A0A7C5LFZ8</accession>
<dbReference type="GO" id="GO:0003677">
    <property type="term" value="F:DNA binding"/>
    <property type="evidence" value="ECO:0007669"/>
    <property type="project" value="UniProtKB-KW"/>
</dbReference>
<dbReference type="CDD" id="cd00653">
    <property type="entry name" value="RNA_pol_B_RPB2"/>
    <property type="match status" value="1"/>
</dbReference>
<keyword evidence="5" id="KW-0963">Cytoplasm</keyword>
<dbReference type="EMBL" id="DRWN01000046">
    <property type="protein sequence ID" value="HHK68623.1"/>
    <property type="molecule type" value="Genomic_DNA"/>
</dbReference>
<dbReference type="InterPro" id="IPR007646">
    <property type="entry name" value="RNA_pol_Rpb2_4"/>
</dbReference>
<comment type="similarity">
    <text evidence="3 14">Belongs to the RNA polymerase beta chain family.</text>
</comment>
<evidence type="ECO:0000259" key="22">
    <source>
        <dbReference type="Pfam" id="PF04567"/>
    </source>
</evidence>
<evidence type="ECO:0000256" key="12">
    <source>
        <dbReference type="ARBA" id="ARBA00025838"/>
    </source>
</evidence>
<keyword evidence="10" id="KW-0238">DNA-binding</keyword>
<evidence type="ECO:0000256" key="14">
    <source>
        <dbReference type="RuleBase" id="RU000434"/>
    </source>
</evidence>
<dbReference type="Pfam" id="PF00562">
    <property type="entry name" value="RNA_pol_Rpb2_6"/>
    <property type="match status" value="1"/>
</dbReference>
<evidence type="ECO:0000259" key="17">
    <source>
        <dbReference type="Pfam" id="PF04560"/>
    </source>
</evidence>
<evidence type="ECO:0000256" key="15">
    <source>
        <dbReference type="RuleBase" id="RU363031"/>
    </source>
</evidence>
<dbReference type="EC" id="2.7.7.6" evidence="15"/>